<proteinExistence type="predicted"/>
<gene>
    <name evidence="1" type="ORF">NET02_00540</name>
</gene>
<reference evidence="1" key="1">
    <citation type="submission" date="2022-06" db="EMBL/GenBank/DDBJ databases">
        <title>CFH 74404 Thermomicrobiaceae sp.</title>
        <authorList>
            <person name="Ming H."/>
            <person name="Li W.-J."/>
            <person name="Zhao Z."/>
        </authorList>
    </citation>
    <scope>NUCLEOTIDE SEQUENCE</scope>
    <source>
        <strain evidence="1">CFH 74404</strain>
    </source>
</reference>
<organism evidence="1 2">
    <name type="scientific">Thermalbibacter longus</name>
    <dbReference type="NCBI Taxonomy" id="2951981"/>
    <lineage>
        <taxon>Bacteria</taxon>
        <taxon>Pseudomonadati</taxon>
        <taxon>Thermomicrobiota</taxon>
        <taxon>Thermomicrobia</taxon>
        <taxon>Thermomicrobiales</taxon>
        <taxon>Thermomicrobiaceae</taxon>
        <taxon>Thermalbibacter</taxon>
    </lineage>
</organism>
<name>A0AA41W9L1_9BACT</name>
<dbReference type="SUPFAM" id="SSF69304">
    <property type="entry name" value="Tricorn protease N-terminal domain"/>
    <property type="match status" value="1"/>
</dbReference>
<comment type="caution">
    <text evidence="1">The sequence shown here is derived from an EMBL/GenBank/DDBJ whole genome shotgun (WGS) entry which is preliminary data.</text>
</comment>
<sequence length="553" mass="60413">MLVLALSLATSAIDHATAGQEPTLFLTVPGQDAAPVTDGRFVAWLVAGENDPLHRDVYAASLADRQPRPLSTGPAKRAGLDLSDGVAVWSEGELCESCPSDIVGIRIETGEHLAIATTGADETAPAIWGRWVAWLSDDGQRQRLMLRDLNTNLAPETLAQADAAGNQVIGPPRVQSGLVVWLEATSESASGEEAWDWRLLARRVAADEEPMVVAEGESTPYLPEYAVGGETVVYTAGQELHAVDIKTGQARALASSVTDEFPPTTDGQYVFWGRVSPDQPDQVDILGFDLAAISLFNVTINTGTNRVPIAKEGTLAWQRAVGEVVEIHVARIADVLPSAPRPDPGTSSEEWVYFPQTGHYLANGFFAFWKRHGGLELFGYPLTEEFSEWDPDSGKLRTVQYFERARLAYYPEHAGTTLEVQLGRIGVEEAATWGFLESRAFQAFLADSRDDPSCVFFPETGHHVCGIFLAFWQNHGLDLGDPGVSKRESLALFGYPISEVFTDPASGLTVQYFERARFEWHPDDKDQYRVLLGRIGVTLLAEHGWRGQAQPAP</sequence>
<accession>A0AA41W9L1</accession>
<dbReference type="Proteomes" id="UP001165306">
    <property type="component" value="Unassembled WGS sequence"/>
</dbReference>
<keyword evidence="2" id="KW-1185">Reference proteome</keyword>
<dbReference type="AlphaFoldDB" id="A0AA41W9L1"/>
<evidence type="ECO:0000313" key="2">
    <source>
        <dbReference type="Proteomes" id="UP001165306"/>
    </source>
</evidence>
<evidence type="ECO:0000313" key="1">
    <source>
        <dbReference type="EMBL" id="MCM8747626.1"/>
    </source>
</evidence>
<protein>
    <submittedName>
        <fullName evidence="1">Uncharacterized protein</fullName>
    </submittedName>
</protein>
<dbReference type="EMBL" id="JAMSLR010000001">
    <property type="protein sequence ID" value="MCM8747626.1"/>
    <property type="molecule type" value="Genomic_DNA"/>
</dbReference>
<dbReference type="RefSeq" id="WP_284055411.1">
    <property type="nucleotide sequence ID" value="NZ_JAMSLR010000001.1"/>
</dbReference>